<evidence type="ECO:0000313" key="2">
    <source>
        <dbReference type="Proteomes" id="UP000814033"/>
    </source>
</evidence>
<keyword evidence="2" id="KW-1185">Reference proteome</keyword>
<evidence type="ECO:0000313" key="1">
    <source>
        <dbReference type="EMBL" id="KAI0037923.1"/>
    </source>
</evidence>
<comment type="caution">
    <text evidence="1">The sequence shown here is derived from an EMBL/GenBank/DDBJ whole genome shotgun (WGS) entry which is preliminary data.</text>
</comment>
<gene>
    <name evidence="1" type="ORF">FA95DRAFT_1344719</name>
</gene>
<proteinExistence type="predicted"/>
<reference evidence="1" key="2">
    <citation type="journal article" date="2022" name="New Phytol.">
        <title>Evolutionary transition to the ectomycorrhizal habit in the genomes of a hyperdiverse lineage of mushroom-forming fungi.</title>
        <authorList>
            <person name="Looney B."/>
            <person name="Miyauchi S."/>
            <person name="Morin E."/>
            <person name="Drula E."/>
            <person name="Courty P.E."/>
            <person name="Kohler A."/>
            <person name="Kuo A."/>
            <person name="LaButti K."/>
            <person name="Pangilinan J."/>
            <person name="Lipzen A."/>
            <person name="Riley R."/>
            <person name="Andreopoulos W."/>
            <person name="He G."/>
            <person name="Johnson J."/>
            <person name="Nolan M."/>
            <person name="Tritt A."/>
            <person name="Barry K.W."/>
            <person name="Grigoriev I.V."/>
            <person name="Nagy L.G."/>
            <person name="Hibbett D."/>
            <person name="Henrissat B."/>
            <person name="Matheny P.B."/>
            <person name="Labbe J."/>
            <person name="Martin F.M."/>
        </authorList>
    </citation>
    <scope>NUCLEOTIDE SEQUENCE</scope>
    <source>
        <strain evidence="1">FP105234-sp</strain>
    </source>
</reference>
<accession>A0ACB8R1P6</accession>
<dbReference type="EMBL" id="MU276657">
    <property type="protein sequence ID" value="KAI0037923.1"/>
    <property type="molecule type" value="Genomic_DNA"/>
</dbReference>
<protein>
    <submittedName>
        <fullName evidence="1">Uncharacterized protein</fullName>
    </submittedName>
</protein>
<name>A0ACB8R1P6_9AGAM</name>
<reference evidence="1" key="1">
    <citation type="submission" date="2021-02" db="EMBL/GenBank/DDBJ databases">
        <authorList>
            <consortium name="DOE Joint Genome Institute"/>
            <person name="Ahrendt S."/>
            <person name="Looney B.P."/>
            <person name="Miyauchi S."/>
            <person name="Morin E."/>
            <person name="Drula E."/>
            <person name="Courty P.E."/>
            <person name="Chicoki N."/>
            <person name="Fauchery L."/>
            <person name="Kohler A."/>
            <person name="Kuo A."/>
            <person name="Labutti K."/>
            <person name="Pangilinan J."/>
            <person name="Lipzen A."/>
            <person name="Riley R."/>
            <person name="Andreopoulos W."/>
            <person name="He G."/>
            <person name="Johnson J."/>
            <person name="Barry K.W."/>
            <person name="Grigoriev I.V."/>
            <person name="Nagy L."/>
            <person name="Hibbett D."/>
            <person name="Henrissat B."/>
            <person name="Matheny P.B."/>
            <person name="Labbe J."/>
            <person name="Martin F."/>
        </authorList>
    </citation>
    <scope>NUCLEOTIDE SEQUENCE</scope>
    <source>
        <strain evidence="1">FP105234-sp</strain>
    </source>
</reference>
<organism evidence="1 2">
    <name type="scientific">Auriscalpium vulgare</name>
    <dbReference type="NCBI Taxonomy" id="40419"/>
    <lineage>
        <taxon>Eukaryota</taxon>
        <taxon>Fungi</taxon>
        <taxon>Dikarya</taxon>
        <taxon>Basidiomycota</taxon>
        <taxon>Agaricomycotina</taxon>
        <taxon>Agaricomycetes</taxon>
        <taxon>Russulales</taxon>
        <taxon>Auriscalpiaceae</taxon>
        <taxon>Auriscalpium</taxon>
    </lineage>
</organism>
<sequence>MTGKRAWRVPCATVHAERMRQVGERDGGGGMKDMTTATGCAVSRSSACILSGSSLTAHAAHIFSQPDAHPRPFEDPALPWHFSHEGLPVLAGSIGAFACRVVGAAWQLSHRDARNGRRGRGRGAAVGGGRLIARVVRVEQPERLERAGPAQDIPLLYHRKDYTTVGQRKVVQSGI</sequence>
<dbReference type="Proteomes" id="UP000814033">
    <property type="component" value="Unassembled WGS sequence"/>
</dbReference>